<dbReference type="AlphaFoldDB" id="G0SEL7"/>
<keyword evidence="1" id="KW-0436">Ligase</keyword>
<dbReference type="OrthoDB" id="434648at2759"/>
<dbReference type="EMBL" id="GL988046">
    <property type="protein sequence ID" value="EGS18394.1"/>
    <property type="molecule type" value="Genomic_DNA"/>
</dbReference>
<sequence>MPHSTAFEQPTAMDKGHTLPNGQPLKRSFEEFQSSKSALTSNNNGRRKKSTVSLCPPILVDVVPLCDLYSVINIVIFPSSNYSTINGTSNQNGLHRVNGSNGINGTDHRASNSEAFSPLAAALTAISLGPANWSPSSLTVFTAILPLQDGYIYRSDFLQLRLQDCPIPIVKIYENVKPLEKYKAWTLPLTTLRTEEALASAIEQGYVAGVIQWASLEATLSVVDMYDHLKRLVTELRCRLHNAPWLTSKPIPRKRVALIRGRPNLTAGGPIYRTARALGLELVIVDEPGHWLQPDTEENKMYREAFLATDMTEDEGVVDRIVKSLRSYPLPIHGVFTLSDNFFVTVARVAELLGLPCNPSSAFEISVDKYRSRLLQEMPGRIRRVKTMKDCKEYLESPERWQGTLIVKPTKGWSSECVSKVTRVGDLWPAISKAIARHGTDAVIEPFYDGPEIDANFILQDGEILFSEIADEPPFEADSPEASPDSTFSPEALTMPSALPTIEQEIAKSTLRDLLLKAGFHTGVFHVEARIVCSSAVYKDVDGSGVVDLIPKHKAGPARLQVSDSCYKMTPADRLSDTNGDIENPECKLLEINARPPGYRVTVPARHTYGVDYFAAHMLACIGDTDRLRLAACPFAFQDYPEHMALPAAQYHSRIVYIPAPAAGIVRWPVTGVPPCEELKQRRPDLANYIVLGVDYCVPGDKIELQTDGARTYVAHLLVVSRESRRKAIEIGNEVAREYRIIVEGGQQAKQP</sequence>
<evidence type="ECO:0000256" key="5">
    <source>
        <dbReference type="SAM" id="MobiDB-lite"/>
    </source>
</evidence>
<proteinExistence type="predicted"/>
<gene>
    <name evidence="7" type="ORF">CTHT_0064190</name>
</gene>
<evidence type="ECO:0000313" key="7">
    <source>
        <dbReference type="EMBL" id="EGS18394.1"/>
    </source>
</evidence>
<evidence type="ECO:0000256" key="2">
    <source>
        <dbReference type="ARBA" id="ARBA00022741"/>
    </source>
</evidence>
<accession>G0SEL7</accession>
<dbReference type="PROSITE" id="PS50975">
    <property type="entry name" value="ATP_GRASP"/>
    <property type="match status" value="1"/>
</dbReference>
<feature type="domain" description="ATP-grasp" evidence="6">
    <location>
        <begin position="372"/>
        <end position="622"/>
    </location>
</feature>
<keyword evidence="2 4" id="KW-0547">Nucleotide-binding</keyword>
<evidence type="ECO:0000256" key="4">
    <source>
        <dbReference type="PROSITE-ProRule" id="PRU00409"/>
    </source>
</evidence>
<evidence type="ECO:0000259" key="6">
    <source>
        <dbReference type="PROSITE" id="PS50975"/>
    </source>
</evidence>
<keyword evidence="8" id="KW-1185">Reference proteome</keyword>
<dbReference type="GO" id="GO:0046872">
    <property type="term" value="F:metal ion binding"/>
    <property type="evidence" value="ECO:0007669"/>
    <property type="project" value="InterPro"/>
</dbReference>
<reference evidence="7 8" key="1">
    <citation type="journal article" date="2011" name="Cell">
        <title>Insight into structure and assembly of the nuclear pore complex by utilizing the genome of a eukaryotic thermophile.</title>
        <authorList>
            <person name="Amlacher S."/>
            <person name="Sarges P."/>
            <person name="Flemming D."/>
            <person name="van Noort V."/>
            <person name="Kunze R."/>
            <person name="Devos D.P."/>
            <person name="Arumugam M."/>
            <person name="Bork P."/>
            <person name="Hurt E."/>
        </authorList>
    </citation>
    <scope>NUCLEOTIDE SEQUENCE [LARGE SCALE GENOMIC DNA]</scope>
    <source>
        <strain evidence="8">DSM 1495 / CBS 144.50 / IMI 039719</strain>
    </source>
</reference>
<evidence type="ECO:0000256" key="1">
    <source>
        <dbReference type="ARBA" id="ARBA00022598"/>
    </source>
</evidence>
<dbReference type="SUPFAM" id="SSF56059">
    <property type="entry name" value="Glutathione synthetase ATP-binding domain-like"/>
    <property type="match status" value="1"/>
</dbReference>
<dbReference type="GeneID" id="18260457"/>
<dbReference type="eggNOG" id="ENOG502QT0U">
    <property type="taxonomic scope" value="Eukaryota"/>
</dbReference>
<dbReference type="OMA" id="WGEINDD"/>
<dbReference type="InterPro" id="IPR041472">
    <property type="entry name" value="BL00235/CARNS1_N"/>
</dbReference>
<dbReference type="InterPro" id="IPR052032">
    <property type="entry name" value="ATP-dep_AA_Ligase"/>
</dbReference>
<dbReference type="HOGENOM" id="CLU_017280_0_0_1"/>
<dbReference type="Gene3D" id="3.40.50.20">
    <property type="match status" value="1"/>
</dbReference>
<evidence type="ECO:0000313" key="8">
    <source>
        <dbReference type="Proteomes" id="UP000008066"/>
    </source>
</evidence>
<evidence type="ECO:0000256" key="3">
    <source>
        <dbReference type="ARBA" id="ARBA00022840"/>
    </source>
</evidence>
<name>G0SEL7_CHATD</name>
<protein>
    <recommendedName>
        <fullName evidence="6">ATP-grasp domain-containing protein</fullName>
    </recommendedName>
</protein>
<feature type="region of interest" description="Disordered" evidence="5">
    <location>
        <begin position="1"/>
        <end position="23"/>
    </location>
</feature>
<dbReference type="KEGG" id="cthr:CTHT_0064190"/>
<dbReference type="RefSeq" id="XP_006696725.1">
    <property type="nucleotide sequence ID" value="XM_006696662.1"/>
</dbReference>
<dbReference type="PANTHER" id="PTHR43585">
    <property type="entry name" value="FUMIPYRROLE BIOSYNTHESIS PROTEIN C"/>
    <property type="match status" value="1"/>
</dbReference>
<dbReference type="Gene3D" id="3.30.470.20">
    <property type="entry name" value="ATP-grasp fold, B domain"/>
    <property type="match status" value="2"/>
</dbReference>
<dbReference type="GO" id="GO:0016874">
    <property type="term" value="F:ligase activity"/>
    <property type="evidence" value="ECO:0007669"/>
    <property type="project" value="UniProtKB-KW"/>
</dbReference>
<dbReference type="GO" id="GO:0005524">
    <property type="term" value="F:ATP binding"/>
    <property type="evidence" value="ECO:0007669"/>
    <property type="project" value="UniProtKB-UniRule"/>
</dbReference>
<keyword evidence="3 4" id="KW-0067">ATP-binding</keyword>
<dbReference type="Proteomes" id="UP000008066">
    <property type="component" value="Unassembled WGS sequence"/>
</dbReference>
<dbReference type="Pfam" id="PF18130">
    <property type="entry name" value="ATPgrasp_N"/>
    <property type="match status" value="1"/>
</dbReference>
<dbReference type="PANTHER" id="PTHR43585:SF2">
    <property type="entry name" value="ATP-GRASP ENZYME FSQD"/>
    <property type="match status" value="1"/>
</dbReference>
<dbReference type="InterPro" id="IPR011761">
    <property type="entry name" value="ATP-grasp"/>
</dbReference>
<organism evidence="8">
    <name type="scientific">Chaetomium thermophilum (strain DSM 1495 / CBS 144.50 / IMI 039719)</name>
    <name type="common">Thermochaetoides thermophila</name>
    <dbReference type="NCBI Taxonomy" id="759272"/>
    <lineage>
        <taxon>Eukaryota</taxon>
        <taxon>Fungi</taxon>
        <taxon>Dikarya</taxon>
        <taxon>Ascomycota</taxon>
        <taxon>Pezizomycotina</taxon>
        <taxon>Sordariomycetes</taxon>
        <taxon>Sordariomycetidae</taxon>
        <taxon>Sordariales</taxon>
        <taxon>Chaetomiaceae</taxon>
        <taxon>Thermochaetoides</taxon>
    </lineage>
</organism>